<name>A0A7S1JBN4_9EUGL</name>
<sequence>MGLAAFEEMSRHEPWACAGTRSGCERFHCSLGRLAGWSLKGAWDLATHTQSHKALHPLAAQHPAGHPLEGESCRLFPSNSTVTPDPNPTQHRGPISAGGGGGKISNLLGKKKTPQKIQKGP</sequence>
<evidence type="ECO:0000256" key="1">
    <source>
        <dbReference type="SAM" id="MobiDB-lite"/>
    </source>
</evidence>
<gene>
    <name evidence="2" type="ORF">EGYM00392_LOCUS50057</name>
</gene>
<organism evidence="2">
    <name type="scientific">Eutreptiella gymnastica</name>
    <dbReference type="NCBI Taxonomy" id="73025"/>
    <lineage>
        <taxon>Eukaryota</taxon>
        <taxon>Discoba</taxon>
        <taxon>Euglenozoa</taxon>
        <taxon>Euglenida</taxon>
        <taxon>Spirocuta</taxon>
        <taxon>Euglenophyceae</taxon>
        <taxon>Eutreptiales</taxon>
        <taxon>Eutreptiaceae</taxon>
        <taxon>Eutreptiella</taxon>
    </lineage>
</organism>
<reference evidence="2" key="1">
    <citation type="submission" date="2021-01" db="EMBL/GenBank/DDBJ databases">
        <authorList>
            <person name="Corre E."/>
            <person name="Pelletier E."/>
            <person name="Niang G."/>
            <person name="Scheremetjew M."/>
            <person name="Finn R."/>
            <person name="Kale V."/>
            <person name="Holt S."/>
            <person name="Cochrane G."/>
            <person name="Meng A."/>
            <person name="Brown T."/>
            <person name="Cohen L."/>
        </authorList>
    </citation>
    <scope>NUCLEOTIDE SEQUENCE</scope>
    <source>
        <strain evidence="2">NIES-381</strain>
    </source>
</reference>
<dbReference type="EMBL" id="HBGA01134968">
    <property type="protein sequence ID" value="CAD9038894.1"/>
    <property type="molecule type" value="Transcribed_RNA"/>
</dbReference>
<protein>
    <submittedName>
        <fullName evidence="2">Uncharacterized protein</fullName>
    </submittedName>
</protein>
<evidence type="ECO:0000313" key="2">
    <source>
        <dbReference type="EMBL" id="CAD9038894.1"/>
    </source>
</evidence>
<accession>A0A7S1JBN4</accession>
<dbReference type="AlphaFoldDB" id="A0A7S1JBN4"/>
<feature type="compositionally biased region" description="Polar residues" evidence="1">
    <location>
        <begin position="77"/>
        <end position="90"/>
    </location>
</feature>
<proteinExistence type="predicted"/>
<feature type="region of interest" description="Disordered" evidence="1">
    <location>
        <begin position="62"/>
        <end position="121"/>
    </location>
</feature>